<dbReference type="KEGG" id="seri:SERIO_v1c11820"/>
<keyword evidence="1" id="KW-0472">Membrane</keyword>
<dbReference type="AlphaFoldDB" id="A0A0H3XLC8"/>
<evidence type="ECO:0000313" key="2">
    <source>
        <dbReference type="EMBL" id="AKM54731.1"/>
    </source>
</evidence>
<evidence type="ECO:0000256" key="1">
    <source>
        <dbReference type="SAM" id="Phobius"/>
    </source>
</evidence>
<organism evidence="2 3">
    <name type="scientific">Spiroplasma eriocheiris</name>
    <dbReference type="NCBI Taxonomy" id="315358"/>
    <lineage>
        <taxon>Bacteria</taxon>
        <taxon>Bacillati</taxon>
        <taxon>Mycoplasmatota</taxon>
        <taxon>Mollicutes</taxon>
        <taxon>Entomoplasmatales</taxon>
        <taxon>Spiroplasmataceae</taxon>
        <taxon>Spiroplasma</taxon>
    </lineage>
</organism>
<dbReference type="Proteomes" id="UP000035661">
    <property type="component" value="Chromosome"/>
</dbReference>
<keyword evidence="1" id="KW-0812">Transmembrane</keyword>
<dbReference type="PATRIC" id="fig|743698.3.peg.1194"/>
<sequence>MKLEVLISLIILIVFTIIGVVCTIFHIYSKNKRINAGFVAESNLSLANRIKRNLWLFFACLSAAIALAALIYLIQSVT</sequence>
<protein>
    <recommendedName>
        <fullName evidence="4">Transmembrane protein</fullName>
    </recommendedName>
</protein>
<proteinExistence type="predicted"/>
<gene>
    <name evidence="2" type="ORF">SERIO_v1c11820</name>
</gene>
<reference evidence="2 3" key="1">
    <citation type="journal article" date="2015" name="Genome Biol. Evol.">
        <title>Found and Lost: The Fates of Horizontally Acquired Genes in Arthropod-Symbiotic Spiroplasma.</title>
        <authorList>
            <person name="Lo W.S."/>
            <person name="Gasparich G.E."/>
            <person name="Kuo C.H."/>
        </authorList>
    </citation>
    <scope>NUCLEOTIDE SEQUENCE [LARGE SCALE GENOMIC DNA]</scope>
    <source>
        <strain evidence="3">TDA-040725-5</strain>
    </source>
</reference>
<accession>A0A0H3XLC8</accession>
<keyword evidence="3" id="KW-1185">Reference proteome</keyword>
<reference evidence="3" key="2">
    <citation type="submission" date="2015-06" db="EMBL/GenBank/DDBJ databases">
        <title>Complete genome sequence of Spiroplasma eriocheiris TDA-040725-5 (DSM 21848).</title>
        <authorList>
            <person name="Lo W.-S."/>
            <person name="Kuo C.-H."/>
        </authorList>
    </citation>
    <scope>NUCLEOTIDE SEQUENCE [LARGE SCALE GENOMIC DNA]</scope>
    <source>
        <strain evidence="3">TDA-040725-5</strain>
    </source>
</reference>
<feature type="transmembrane region" description="Helical" evidence="1">
    <location>
        <begin position="54"/>
        <end position="74"/>
    </location>
</feature>
<name>A0A0H3XLC8_9MOLU</name>
<dbReference type="EMBL" id="CP011856">
    <property type="protein sequence ID" value="AKM54731.1"/>
    <property type="molecule type" value="Genomic_DNA"/>
</dbReference>
<evidence type="ECO:0000313" key="3">
    <source>
        <dbReference type="Proteomes" id="UP000035661"/>
    </source>
</evidence>
<dbReference type="STRING" id="315358.SERIO_v1c11820"/>
<keyword evidence="1" id="KW-1133">Transmembrane helix</keyword>
<dbReference type="RefSeq" id="WP_047791912.1">
    <property type="nucleotide sequence ID" value="NZ_CP011856.1"/>
</dbReference>
<evidence type="ECO:0008006" key="4">
    <source>
        <dbReference type="Google" id="ProtNLM"/>
    </source>
</evidence>
<feature type="transmembrane region" description="Helical" evidence="1">
    <location>
        <begin position="6"/>
        <end position="28"/>
    </location>
</feature>